<dbReference type="Pfam" id="PF01657">
    <property type="entry name" value="Stress-antifung"/>
    <property type="match status" value="2"/>
</dbReference>
<dbReference type="Gene3D" id="3.30.430.20">
    <property type="entry name" value="Gnk2 domain, C-X8-C-X2-C motif"/>
    <property type="match status" value="2"/>
</dbReference>
<dbReference type="PANTHER" id="PTHR32411">
    <property type="entry name" value="CYSTEINE-RICH REPEAT SECRETORY PROTEIN 38-RELATED"/>
    <property type="match status" value="1"/>
</dbReference>
<evidence type="ECO:0000256" key="1">
    <source>
        <dbReference type="ARBA" id="ARBA00004613"/>
    </source>
</evidence>
<evidence type="ECO:0000256" key="3">
    <source>
        <dbReference type="ARBA" id="ARBA00022729"/>
    </source>
</evidence>
<gene>
    <name evidence="7" type="ORF">HID58_041485</name>
</gene>
<protein>
    <recommendedName>
        <fullName evidence="6">Gnk2-homologous domain-containing protein</fullName>
    </recommendedName>
</protein>
<keyword evidence="3" id="KW-0732">Signal</keyword>
<sequence length="307" mass="35192">MVLAVTAIFKAVAMSQQRDDKMYRKVIVLLGEVRAWFSNKQSITMKFSYSLSKRSFPPILAIQFLIIHSVSSLNLTNEYLNHKCILNQGKYNSGSQYEDNLNWIFREIRTGLYAITGFSHISVGKTTTDFVVVTSQCRGDTYESNCRACIDTAITGFRQRCPSNKGGIIWYNQCLLYISTIKEKIPIKTNYKNIFSMHNPNNVRGDAKLFAMRAKDFLSELILQVEKTTKYRLIFYSAGEKKLGKNKLYAMVQCLDLRIDCKRCLAWSITKLFKNDDIKKGARVLGTDCNPITQLTCFHPQYLKALL</sequence>
<comment type="subcellular location">
    <subcellularLocation>
        <location evidence="1">Secreted</location>
    </subcellularLocation>
</comment>
<reference evidence="7 8" key="1">
    <citation type="submission" date="2021-05" db="EMBL/GenBank/DDBJ databases">
        <title>Genome Assembly of Synthetic Allotetraploid Brassica napus Reveals Homoeologous Exchanges between Subgenomes.</title>
        <authorList>
            <person name="Davis J.T."/>
        </authorList>
    </citation>
    <scope>NUCLEOTIDE SEQUENCE [LARGE SCALE GENOMIC DNA]</scope>
    <source>
        <strain evidence="8">cv. Da-Ae</strain>
        <tissue evidence="7">Seedling</tissue>
    </source>
</reference>
<proteinExistence type="inferred from homology"/>
<keyword evidence="8" id="KW-1185">Reference proteome</keyword>
<evidence type="ECO:0000256" key="5">
    <source>
        <dbReference type="ARBA" id="ARBA00038515"/>
    </source>
</evidence>
<dbReference type="InterPro" id="IPR038408">
    <property type="entry name" value="GNK2_sf"/>
</dbReference>
<evidence type="ECO:0000313" key="7">
    <source>
        <dbReference type="EMBL" id="KAH0901982.1"/>
    </source>
</evidence>
<keyword evidence="4" id="KW-0677">Repeat</keyword>
<feature type="domain" description="Gnk2-homologous" evidence="6">
    <location>
        <begin position="79"/>
        <end position="183"/>
    </location>
</feature>
<dbReference type="Proteomes" id="UP000824890">
    <property type="component" value="Unassembled WGS sequence"/>
</dbReference>
<comment type="similarity">
    <text evidence="5">Belongs to the cysteine-rich repeat secretory protein family.</text>
</comment>
<dbReference type="PROSITE" id="PS51473">
    <property type="entry name" value="GNK2"/>
    <property type="match status" value="1"/>
</dbReference>
<evidence type="ECO:0000256" key="4">
    <source>
        <dbReference type="ARBA" id="ARBA00022737"/>
    </source>
</evidence>
<dbReference type="CDD" id="cd23509">
    <property type="entry name" value="Gnk2-like"/>
    <property type="match status" value="2"/>
</dbReference>
<accession>A0ABQ8BAY1</accession>
<dbReference type="PANTHER" id="PTHR32411:SF56">
    <property type="entry name" value="GNK2-HOMOLOGOUS DOMAIN-CONTAINING PROTEIN"/>
    <property type="match status" value="1"/>
</dbReference>
<name>A0ABQ8BAY1_BRANA</name>
<dbReference type="InterPro" id="IPR002902">
    <property type="entry name" value="GNK2"/>
</dbReference>
<comment type="caution">
    <text evidence="7">The sequence shown here is derived from an EMBL/GenBank/DDBJ whole genome shotgun (WGS) entry which is preliminary data.</text>
</comment>
<evidence type="ECO:0000256" key="2">
    <source>
        <dbReference type="ARBA" id="ARBA00022525"/>
    </source>
</evidence>
<dbReference type="EMBL" id="JAGKQM010000011">
    <property type="protein sequence ID" value="KAH0901982.1"/>
    <property type="molecule type" value="Genomic_DNA"/>
</dbReference>
<evidence type="ECO:0000313" key="8">
    <source>
        <dbReference type="Proteomes" id="UP000824890"/>
    </source>
</evidence>
<organism evidence="7 8">
    <name type="scientific">Brassica napus</name>
    <name type="common">Rape</name>
    <dbReference type="NCBI Taxonomy" id="3708"/>
    <lineage>
        <taxon>Eukaryota</taxon>
        <taxon>Viridiplantae</taxon>
        <taxon>Streptophyta</taxon>
        <taxon>Embryophyta</taxon>
        <taxon>Tracheophyta</taxon>
        <taxon>Spermatophyta</taxon>
        <taxon>Magnoliopsida</taxon>
        <taxon>eudicotyledons</taxon>
        <taxon>Gunneridae</taxon>
        <taxon>Pentapetalae</taxon>
        <taxon>rosids</taxon>
        <taxon>malvids</taxon>
        <taxon>Brassicales</taxon>
        <taxon>Brassicaceae</taxon>
        <taxon>Brassiceae</taxon>
        <taxon>Brassica</taxon>
    </lineage>
</organism>
<keyword evidence="2" id="KW-0964">Secreted</keyword>
<evidence type="ECO:0000259" key="6">
    <source>
        <dbReference type="PROSITE" id="PS51473"/>
    </source>
</evidence>
<dbReference type="InterPro" id="IPR050581">
    <property type="entry name" value="CRR_secretory_protein"/>
</dbReference>